<feature type="chain" id="PRO_5044833031" evidence="1">
    <location>
        <begin position="29"/>
        <end position="85"/>
    </location>
</feature>
<evidence type="ECO:0000313" key="2">
    <source>
        <dbReference type="EMBL" id="KAL3640750.1"/>
    </source>
</evidence>
<keyword evidence="3" id="KW-1185">Reference proteome</keyword>
<gene>
    <name evidence="2" type="ORF">CASFOL_015718</name>
</gene>
<name>A0ABD3DIR0_9LAMI</name>
<protein>
    <submittedName>
        <fullName evidence="2">Uncharacterized protein</fullName>
    </submittedName>
</protein>
<dbReference type="Proteomes" id="UP001632038">
    <property type="component" value="Unassembled WGS sequence"/>
</dbReference>
<evidence type="ECO:0000313" key="3">
    <source>
        <dbReference type="Proteomes" id="UP001632038"/>
    </source>
</evidence>
<evidence type="ECO:0000256" key="1">
    <source>
        <dbReference type="SAM" id="SignalP"/>
    </source>
</evidence>
<comment type="caution">
    <text evidence="2">The sequence shown here is derived from an EMBL/GenBank/DDBJ whole genome shotgun (WGS) entry which is preliminary data.</text>
</comment>
<organism evidence="2 3">
    <name type="scientific">Castilleja foliolosa</name>
    <dbReference type="NCBI Taxonomy" id="1961234"/>
    <lineage>
        <taxon>Eukaryota</taxon>
        <taxon>Viridiplantae</taxon>
        <taxon>Streptophyta</taxon>
        <taxon>Embryophyta</taxon>
        <taxon>Tracheophyta</taxon>
        <taxon>Spermatophyta</taxon>
        <taxon>Magnoliopsida</taxon>
        <taxon>eudicotyledons</taxon>
        <taxon>Gunneridae</taxon>
        <taxon>Pentapetalae</taxon>
        <taxon>asterids</taxon>
        <taxon>lamiids</taxon>
        <taxon>Lamiales</taxon>
        <taxon>Orobanchaceae</taxon>
        <taxon>Pedicularideae</taxon>
        <taxon>Castillejinae</taxon>
        <taxon>Castilleja</taxon>
    </lineage>
</organism>
<dbReference type="AlphaFoldDB" id="A0ABD3DIR0"/>
<accession>A0ABD3DIR0</accession>
<keyword evidence="1" id="KW-0732">Signal</keyword>
<feature type="signal peptide" evidence="1">
    <location>
        <begin position="1"/>
        <end position="28"/>
    </location>
</feature>
<sequence>MANTRVNVMEAVVVALLAALVIAPAAQAAERNGNLQCMTECYFECTQIKIFTERECKKDCVNACARFFMTKADEEDDTKFFPSWI</sequence>
<reference evidence="3" key="1">
    <citation type="journal article" date="2024" name="IScience">
        <title>Strigolactones Initiate the Formation of Haustorium-like Structures in Castilleja.</title>
        <authorList>
            <person name="Buerger M."/>
            <person name="Peterson D."/>
            <person name="Chory J."/>
        </authorList>
    </citation>
    <scope>NUCLEOTIDE SEQUENCE [LARGE SCALE GENOMIC DNA]</scope>
</reference>
<dbReference type="EMBL" id="JAVIJP010000017">
    <property type="protein sequence ID" value="KAL3640750.1"/>
    <property type="molecule type" value="Genomic_DNA"/>
</dbReference>
<proteinExistence type="predicted"/>